<comment type="caution">
    <text evidence="2">The sequence shown here is derived from an EMBL/GenBank/DDBJ whole genome shotgun (WGS) entry which is preliminary data.</text>
</comment>
<accession>A0AAW1LIR0</accession>
<dbReference type="InterPro" id="IPR016024">
    <property type="entry name" value="ARM-type_fold"/>
</dbReference>
<evidence type="ECO:0000313" key="2">
    <source>
        <dbReference type="EMBL" id="KAK9734979.1"/>
    </source>
</evidence>
<organism evidence="2 3">
    <name type="scientific">Saponaria officinalis</name>
    <name type="common">Common soapwort</name>
    <name type="synonym">Lychnis saponaria</name>
    <dbReference type="NCBI Taxonomy" id="3572"/>
    <lineage>
        <taxon>Eukaryota</taxon>
        <taxon>Viridiplantae</taxon>
        <taxon>Streptophyta</taxon>
        <taxon>Embryophyta</taxon>
        <taxon>Tracheophyta</taxon>
        <taxon>Spermatophyta</taxon>
        <taxon>Magnoliopsida</taxon>
        <taxon>eudicotyledons</taxon>
        <taxon>Gunneridae</taxon>
        <taxon>Pentapetalae</taxon>
        <taxon>Caryophyllales</taxon>
        <taxon>Caryophyllaceae</taxon>
        <taxon>Caryophylleae</taxon>
        <taxon>Saponaria</taxon>
    </lineage>
</organism>
<keyword evidence="3" id="KW-1185">Reference proteome</keyword>
<dbReference type="GO" id="GO:0060147">
    <property type="term" value="P:regulation of post-transcriptional gene silencing"/>
    <property type="evidence" value="ECO:0007669"/>
    <property type="project" value="InterPro"/>
</dbReference>
<dbReference type="PANTHER" id="PTHR16212:SF4">
    <property type="entry name" value="FOCADHESIN"/>
    <property type="match status" value="1"/>
</dbReference>
<evidence type="ECO:0000313" key="3">
    <source>
        <dbReference type="Proteomes" id="UP001443914"/>
    </source>
</evidence>
<dbReference type="PANTHER" id="PTHR16212">
    <property type="entry name" value="FOCADHESIN FAMILY MEMBER"/>
    <property type="match status" value="1"/>
</dbReference>
<dbReference type="Proteomes" id="UP001443914">
    <property type="component" value="Unassembled WGS sequence"/>
</dbReference>
<evidence type="ECO:0000259" key="1">
    <source>
        <dbReference type="Pfam" id="PF12530"/>
    </source>
</evidence>
<feature type="domain" description="DUF3730" evidence="1">
    <location>
        <begin position="83"/>
        <end position="354"/>
    </location>
</feature>
<gene>
    <name evidence="2" type="ORF">RND81_04G175300</name>
</gene>
<proteinExistence type="predicted"/>
<dbReference type="SUPFAM" id="SSF48371">
    <property type="entry name" value="ARM repeat"/>
    <property type="match status" value="2"/>
</dbReference>
<reference evidence="2" key="1">
    <citation type="submission" date="2024-03" db="EMBL/GenBank/DDBJ databases">
        <title>WGS assembly of Saponaria officinalis var. Norfolk2.</title>
        <authorList>
            <person name="Jenkins J."/>
            <person name="Shu S."/>
            <person name="Grimwood J."/>
            <person name="Barry K."/>
            <person name="Goodstein D."/>
            <person name="Schmutz J."/>
            <person name="Leebens-Mack J."/>
            <person name="Osbourn A."/>
        </authorList>
    </citation>
    <scope>NUCLEOTIDE SEQUENCE [LARGE SCALE GENOMIC DNA]</scope>
    <source>
        <strain evidence="2">JIC</strain>
    </source>
</reference>
<dbReference type="InterPro" id="IPR022542">
    <property type="entry name" value="FOCAD/RST1_DUF3730"/>
</dbReference>
<dbReference type="EMBL" id="JBDFQZ010000004">
    <property type="protein sequence ID" value="KAK9734979.1"/>
    <property type="molecule type" value="Genomic_DNA"/>
</dbReference>
<dbReference type="Pfam" id="PF12530">
    <property type="entry name" value="DUF3730"/>
    <property type="match status" value="2"/>
</dbReference>
<dbReference type="InterPro" id="IPR045163">
    <property type="entry name" value="Focadhesin/RST1"/>
</dbReference>
<feature type="domain" description="DUF3730" evidence="1">
    <location>
        <begin position="546"/>
        <end position="736"/>
    </location>
</feature>
<sequence>MDAYTPLLERTKLPQPPLQRFAVIQLFDKLRSAPPHLNPNSEPGRDAIAKCLNHRSPAVVDQAVRELCRLVKESIFDISSAVVELHSALEASPRRLVGVFVRGIGFLVRFGFGNRSLRSVGIDDVENHPFVKVVACRPEVQNELLQQVLLLVVNAEKRRFGEVCNYIRPLLTYSMLRVCSSGSSLKPFLSLLVSSLMSVWCSSHHDMYILFDMLIGCLRCFPFGGAEDLRNVVIFAEILVDAHRVQLRWMVKMGLMVREAQLAGVKLLDALLTLCLDFESLSIGTKPILQLSRRLLSDHKELGLCPVPELFQPMLSLLVILVHLELEDEKLFILDFLGFILKWEVQGETSVTRDTLNLCGLHLYFFPVISLISSPSKSVKQAASQFLFLLESVLANNVTPLRYNISNQDESMLVSKPETIISRLLQHLWLQDLPCSSSYLNIFLASRHNNVLENGSTSWIYQLKDYALQNTKSKKSSVSVSSAELISPEMPWLLGAVVASLVMHPSLEISALDMLASLGVMEPKLGTTLLLSVLYHSNFLRDALKPRPDVWLKLLGVLPSLASHSAMQPLIIQTLLPMLHKDSDRVLYATALRLLCRAWEMNDKVFTTLHVFLLPEHFTEFGSDRNIVISIAASLRDICKQNPDRGIELILSVAACIESRDAIVQALGLQSLGFLCEADVIDFYTAWNVIANHVKEYMAEPVVAYSLCTLLRWGAVDAEAYAEASRPVLQILWNIGIRSCSPMDLLWKKSQICAFEAINCFEVSQLENSVPDLKVKSMELLVNETDVDILRVIEELETKIIAYEHSTRRRLITEKKAPRSKIEKLLDVFPRVIFSSGRCNTQDLPGAALFCLPLNITDVNSRGKFRSADDVFGEYRDTVKEVSTSLDLSRNTLLAHLSLQSWKSLMKRWLKDYNSVLVKASSTVIDKTSKAANDILKEMIHLAEDSIPRVAENISLAIGAFCLILPPSTHAVKVTASKFLLSWLSHHEHEHRQWSAAIAVGAISSCLHATDRQLKLKCISELIEVLCASRSSFVKGACGIGLGYSCQDLLTRGVSDENASDKGSSTLQEKALLGTVIRVLSLAIHQVSQISSDHLESLLEYKPSDLDYDSTGINFELKLNSCDDVEGDIWGVAGLVLGLGLSVTALFRAGSYDTICNIKLMCISWVAQVSSIISESNFCCQSISLATGACLVLPAIVSFCRRVDLMDDDELDTILLSYENLISKLVMAKTSNVYQNLLTASCVGGGALLASILGEGLFPLDVKRVIDLLELFRSIYSGTYPDLVHLGAFLGVVNIMGADSGSVYFHRSSTIIPQTLYQKEESSDIKAPVLSSSSFVENLSSSMQDMFVVARQSDSSQLQAYAAWAITFLGDHLWSKESHGNYGRIDDNAANSKTFDQSFSKDATVVKLTSWLMQLDYLKLHANTVAAVLRCLSSAPRLPKHDWGQIVRRCIKYESHVASGLPRDSSSDKRRLIEECLRFSLAHASEFDSLLVLLDDFTCLSRFRTLNFVMQSCLLFHLPDLLRIFSSSRSQKLLEDMCEFLSSSIYSYQQLNTRQKWFLQLSFWKALNKCVNEASADTSEYLHGLEMCMEVLFRLLPASPRATSVKEQMPCLLWQESMACLGNARQAWLMRLLQHSAVDEVQRDEEFGADLKKMLSLAKLVKIGSIPLTELAKLKSLMMCRKTQDTWDVLIEVVAALQTTEGTRSQWLIDILEISCITKFPSTALHFIGLLSGSSCKYMPLLILDPRAVLLDLPVTLSALLSSPKMQAVADKAVSYLWTATKRIYDWATSVACNDDHLRLQPVDPSETENRNLLVNVMLDSCCRLKGFLSVENQLQLANMVISRDMYASLCTSKMMEV</sequence>
<name>A0AAW1LIR0_SAPOF</name>
<protein>
    <recommendedName>
        <fullName evidence="1">DUF3730 domain-containing protein</fullName>
    </recommendedName>
</protein>